<evidence type="ECO:0000313" key="3">
    <source>
        <dbReference type="Proteomes" id="UP000603545"/>
    </source>
</evidence>
<dbReference type="GO" id="GO:0003676">
    <property type="term" value="F:nucleic acid binding"/>
    <property type="evidence" value="ECO:0007669"/>
    <property type="project" value="InterPro"/>
</dbReference>
<dbReference type="PROSITE" id="PS50994">
    <property type="entry name" value="INTEGRASE"/>
    <property type="match status" value="1"/>
</dbReference>
<feature type="domain" description="Integrase catalytic" evidence="1">
    <location>
        <begin position="123"/>
        <end position="302"/>
    </location>
</feature>
<dbReference type="GO" id="GO:0015074">
    <property type="term" value="P:DNA integration"/>
    <property type="evidence" value="ECO:0007669"/>
    <property type="project" value="InterPro"/>
</dbReference>
<dbReference type="EMBL" id="JACNLL010000085">
    <property type="protein sequence ID" value="MBC8200202.1"/>
    <property type="molecule type" value="Genomic_DNA"/>
</dbReference>
<dbReference type="AlphaFoldDB" id="A0A8J6T8G6"/>
<dbReference type="InterPro" id="IPR001584">
    <property type="entry name" value="Integrase_cat-core"/>
</dbReference>
<dbReference type="Proteomes" id="UP000603545">
    <property type="component" value="Unassembled WGS sequence"/>
</dbReference>
<sequence length="425" mass="48920">MKVQEIILKAIAGEIKWIQAADILGVSARTIRRKLRSYQEYGIDGLLDLRTCRPSRRRIPYAIVEQVLTLYREEYFDFNVKHFHENLEEKHTVVHSYTWVKDLLQRAGYVKRGKGRGGHRKRRERRPLFGQMLHLDGSDHKWLSLCPRQRQVLLLVIDDATGKNLAGQLVEAETTRNCMLIMKEVVEKYGIPAQLYTDRDSVYWYTEKAGGKVDKKNLTQFGRAMDELGVEMIPGYSPQARGRGERWNGTWQGRLVAELRKEGIYNIKDANRYINEVFLPDMNRRFLVEAAESGSAFVGFGDADLDLIFSIIHKDRSVYADNTVRVNGLVLQIEQSPYRISFARCKVDIYEHLDGTYSIIWKKRVLGSYNAEGKLIGLNKNSVLQSSREVSPLYGQDKEGPGKIAWTSIKQSQTGQFICYENRTS</sequence>
<dbReference type="PANTHER" id="PTHR35004">
    <property type="entry name" value="TRANSPOSASE RV3428C-RELATED"/>
    <property type="match status" value="1"/>
</dbReference>
<dbReference type="Gene3D" id="3.30.420.10">
    <property type="entry name" value="Ribonuclease H-like superfamily/Ribonuclease H"/>
    <property type="match status" value="1"/>
</dbReference>
<name>A0A8J6T8G6_9BACT</name>
<gene>
    <name evidence="2" type="ORF">H8E80_09220</name>
</gene>
<dbReference type="InterPro" id="IPR009057">
    <property type="entry name" value="Homeodomain-like_sf"/>
</dbReference>
<dbReference type="InterPro" id="IPR012337">
    <property type="entry name" value="RNaseH-like_sf"/>
</dbReference>
<protein>
    <submittedName>
        <fullName evidence="2">ISNCY family transposase</fullName>
    </submittedName>
</protein>
<dbReference type="SUPFAM" id="SSF53098">
    <property type="entry name" value="Ribonuclease H-like"/>
    <property type="match status" value="1"/>
</dbReference>
<dbReference type="SUPFAM" id="SSF46689">
    <property type="entry name" value="Homeodomain-like"/>
    <property type="match status" value="1"/>
</dbReference>
<comment type="caution">
    <text evidence="2">The sequence shown here is derived from an EMBL/GenBank/DDBJ whole genome shotgun (WGS) entry which is preliminary data.</text>
</comment>
<organism evidence="2 3">
    <name type="scientific">Candidatus Desulfaltia bathyphila</name>
    <dbReference type="NCBI Taxonomy" id="2841697"/>
    <lineage>
        <taxon>Bacteria</taxon>
        <taxon>Pseudomonadati</taxon>
        <taxon>Thermodesulfobacteriota</taxon>
        <taxon>Desulfobacteria</taxon>
        <taxon>Desulfobacterales</taxon>
        <taxon>Desulfobacterales incertae sedis</taxon>
        <taxon>Candidatus Desulfaltia</taxon>
    </lineage>
</organism>
<dbReference type="InterPro" id="IPR047797">
    <property type="entry name" value="ISNCY_transpos"/>
</dbReference>
<dbReference type="PANTHER" id="PTHR35004:SF7">
    <property type="entry name" value="INTEGRASE PROTEIN"/>
    <property type="match status" value="1"/>
</dbReference>
<dbReference type="Pfam" id="PF13518">
    <property type="entry name" value="HTH_28"/>
    <property type="match status" value="1"/>
</dbReference>
<evidence type="ECO:0000259" key="1">
    <source>
        <dbReference type="PROSITE" id="PS50994"/>
    </source>
</evidence>
<dbReference type="InterPro" id="IPR036397">
    <property type="entry name" value="RNaseH_sf"/>
</dbReference>
<dbReference type="NCBIfam" id="NF033594">
    <property type="entry name" value="transpos_ISNCY_2"/>
    <property type="match status" value="1"/>
</dbReference>
<reference evidence="2 3" key="1">
    <citation type="submission" date="2020-08" db="EMBL/GenBank/DDBJ databases">
        <title>Bridging the membrane lipid divide: bacteria of the FCB group superphylum have the potential to synthesize archaeal ether lipids.</title>
        <authorList>
            <person name="Villanueva L."/>
            <person name="Von Meijenfeldt F.A.B."/>
            <person name="Westbye A.B."/>
            <person name="Yadav S."/>
            <person name="Hopmans E.C."/>
            <person name="Dutilh B.E."/>
            <person name="Sinninghe Damste J.S."/>
        </authorList>
    </citation>
    <scope>NUCLEOTIDE SEQUENCE [LARGE SCALE GENOMIC DNA]</scope>
    <source>
        <strain evidence="2">NIOZ-UU82</strain>
    </source>
</reference>
<accession>A0A8J6T8G6</accession>
<proteinExistence type="predicted"/>
<evidence type="ECO:0000313" key="2">
    <source>
        <dbReference type="EMBL" id="MBC8200202.1"/>
    </source>
</evidence>
<dbReference type="InterPro" id="IPR055247">
    <property type="entry name" value="InsJ-like_HTH"/>
</dbReference>